<dbReference type="InterPro" id="IPR004813">
    <property type="entry name" value="OPT"/>
</dbReference>
<evidence type="ECO:0000256" key="1">
    <source>
        <dbReference type="ARBA" id="ARBA00004141"/>
    </source>
</evidence>
<feature type="transmembrane region" description="Helical" evidence="9">
    <location>
        <begin position="267"/>
        <end position="286"/>
    </location>
</feature>
<feature type="transmembrane region" description="Helical" evidence="9">
    <location>
        <begin position="467"/>
        <end position="486"/>
    </location>
</feature>
<name>A0ABQ8VQ16_9AGAR</name>
<feature type="transmembrane region" description="Helical" evidence="9">
    <location>
        <begin position="306"/>
        <end position="323"/>
    </location>
</feature>
<dbReference type="Proteomes" id="UP001150217">
    <property type="component" value="Unassembled WGS sequence"/>
</dbReference>
<feature type="transmembrane region" description="Helical" evidence="9">
    <location>
        <begin position="335"/>
        <end position="358"/>
    </location>
</feature>
<sequence>MDTDVLTKVLGKGSEALEYLGSENKALDDNESDSKEVIEEYGVFENIFYGDIVLTDCFCSSDENNDPAAAMIPQIVRELVDFEDDPTMPVITWRFFFLSGTLTALGAWLTQMGFFRTTYVPYSIYFVQIAALYFGRMLASTLPQKQIGLGRFSFELNPGPFSIKEHVAIVLAANTGAMNNLGDYVLAPLQIFYDKRNFWFNRRFDILDPQLSCVFVGFSFASFARVFLVENPTTPYVRLSLQQVAVFNAMRQSIEEDAAGAQKQMRVFWWFILGFFLWQFLPEYAFPFVSSLAFLCWFSKNPKAQFLGSGLGGAGFLTVTLDWSNIGSQCVYYPYWAQVNIFASSVIAAWILIPVAFFTNAWDSAIYPIQSQALYLRNGSVYPTADLITASYGLNETLFEEIGPPLMSAQLRWNYFAAYVAYLGSFVSCALFQGPNLWRTFKTYRQAKPTSNDRLTEIIRRYPAVPIWWNFVLFIVPVIILIILTAKGVLYMPIYMLFIGLAIGAVIVLPMAFIYSVSGYQMQVGYFNELFYGYAINAGGSRHPVGALSYRVISGQCWYEAQSMLADMKLGHYFHIPPRKVLLAQIWGICVGVPVNYATILWVCQTKGDILKGLVTDPNRQWTGQTVISLNNQSISFALVGPKRLFADAIYTPMLYGFLVGAVAPCILYLLHRKWPRARFDLWSIPVFFDNFENYYGNISVYFFTLFMLGTLNHLWVKRYYYAFWKKYAYLCSAAADTGYNFNLLIIFVAFSAAKTIPMANWWGNNAQSVERCRSDLLQLCPPNFTLILQASTFRRKANEPDLYLWLHFLRRVGRIFRILNHVPLGLKNYMYTEWLYEEMCLYQSIYYGKGEERKVYYTGLFKS</sequence>
<dbReference type="EMBL" id="JANVFT010000020">
    <property type="protein sequence ID" value="KAJ4497535.1"/>
    <property type="molecule type" value="Genomic_DNA"/>
</dbReference>
<gene>
    <name evidence="10" type="ORF">C8R41DRAFT_759225</name>
</gene>
<evidence type="ECO:0000256" key="7">
    <source>
        <dbReference type="ARBA" id="ARBA00022989"/>
    </source>
</evidence>
<protein>
    <submittedName>
        <fullName evidence="10">OPT oligopeptide transporter protein-domain-containing protein</fullName>
    </submittedName>
</protein>
<evidence type="ECO:0000256" key="3">
    <source>
        <dbReference type="ARBA" id="ARBA00022448"/>
    </source>
</evidence>
<evidence type="ECO:0000256" key="5">
    <source>
        <dbReference type="ARBA" id="ARBA00022856"/>
    </source>
</evidence>
<keyword evidence="11" id="KW-1185">Reference proteome</keyword>
<keyword evidence="7 9" id="KW-1133">Transmembrane helix</keyword>
<comment type="caution">
    <text evidence="10">The sequence shown here is derived from an EMBL/GenBank/DDBJ whole genome shotgun (WGS) entry which is preliminary data.</text>
</comment>
<reference evidence="10" key="1">
    <citation type="submission" date="2022-08" db="EMBL/GenBank/DDBJ databases">
        <title>A Global Phylogenomic Analysis of the Shiitake Genus Lentinula.</title>
        <authorList>
            <consortium name="DOE Joint Genome Institute"/>
            <person name="Sierra-Patev S."/>
            <person name="Min B."/>
            <person name="Naranjo-Ortiz M."/>
            <person name="Looney B."/>
            <person name="Konkel Z."/>
            <person name="Slot J.C."/>
            <person name="Sakamoto Y."/>
            <person name="Steenwyk J.L."/>
            <person name="Rokas A."/>
            <person name="Carro J."/>
            <person name="Camarero S."/>
            <person name="Ferreira P."/>
            <person name="Molpeceres G."/>
            <person name="Ruiz-Duenas F.J."/>
            <person name="Serrano A."/>
            <person name="Henrissat B."/>
            <person name="Drula E."/>
            <person name="Hughes K.W."/>
            <person name="Mata J.L."/>
            <person name="Ishikawa N.K."/>
            <person name="Vargas-Isla R."/>
            <person name="Ushijima S."/>
            <person name="Smith C.A."/>
            <person name="Ahrendt S."/>
            <person name="Andreopoulos W."/>
            <person name="He G."/>
            <person name="Labutti K."/>
            <person name="Lipzen A."/>
            <person name="Ng V."/>
            <person name="Riley R."/>
            <person name="Sandor L."/>
            <person name="Barry K."/>
            <person name="Martinez A.T."/>
            <person name="Xiao Y."/>
            <person name="Gibbons J.G."/>
            <person name="Terashima K."/>
            <person name="Grigoriev I.V."/>
            <person name="Hibbett D.S."/>
        </authorList>
    </citation>
    <scope>NUCLEOTIDE SEQUENCE</scope>
    <source>
        <strain evidence="10">RHP3577 ss4</strain>
    </source>
</reference>
<keyword evidence="6" id="KW-0653">Protein transport</keyword>
<feature type="transmembrane region" description="Helical" evidence="9">
    <location>
        <begin position="695"/>
        <end position="716"/>
    </location>
</feature>
<evidence type="ECO:0000256" key="2">
    <source>
        <dbReference type="ARBA" id="ARBA00008807"/>
    </source>
</evidence>
<feature type="transmembrane region" description="Helical" evidence="9">
    <location>
        <begin position="654"/>
        <end position="675"/>
    </location>
</feature>
<feature type="transmembrane region" description="Helical" evidence="9">
    <location>
        <begin position="413"/>
        <end position="432"/>
    </location>
</feature>
<organism evidence="10 11">
    <name type="scientific">Lentinula lateritia</name>
    <dbReference type="NCBI Taxonomy" id="40482"/>
    <lineage>
        <taxon>Eukaryota</taxon>
        <taxon>Fungi</taxon>
        <taxon>Dikarya</taxon>
        <taxon>Basidiomycota</taxon>
        <taxon>Agaricomycotina</taxon>
        <taxon>Agaricomycetes</taxon>
        <taxon>Agaricomycetidae</taxon>
        <taxon>Agaricales</taxon>
        <taxon>Marasmiineae</taxon>
        <taxon>Omphalotaceae</taxon>
        <taxon>Lentinula</taxon>
    </lineage>
</organism>
<evidence type="ECO:0000256" key="8">
    <source>
        <dbReference type="ARBA" id="ARBA00023136"/>
    </source>
</evidence>
<dbReference type="InterPro" id="IPR004648">
    <property type="entry name" value="Oligpept_transpt"/>
</dbReference>
<feature type="transmembrane region" description="Helical" evidence="9">
    <location>
        <begin position="120"/>
        <end position="139"/>
    </location>
</feature>
<keyword evidence="3" id="KW-0813">Transport</keyword>
<accession>A0ABQ8VQ16</accession>
<keyword evidence="5" id="KW-0571">Peptide transport</keyword>
<evidence type="ECO:0000313" key="11">
    <source>
        <dbReference type="Proteomes" id="UP001150217"/>
    </source>
</evidence>
<evidence type="ECO:0000256" key="6">
    <source>
        <dbReference type="ARBA" id="ARBA00022927"/>
    </source>
</evidence>
<keyword evidence="8 9" id="KW-0472">Membrane</keyword>
<comment type="similarity">
    <text evidence="2">Belongs to the oligopeptide OPT transporter family.</text>
</comment>
<keyword evidence="4 9" id="KW-0812">Transmembrane</keyword>
<proteinExistence type="inferred from homology"/>
<evidence type="ECO:0000256" key="4">
    <source>
        <dbReference type="ARBA" id="ARBA00022692"/>
    </source>
</evidence>
<dbReference type="PANTHER" id="PTHR22601">
    <property type="entry name" value="ISP4 LIKE PROTEIN"/>
    <property type="match status" value="1"/>
</dbReference>
<feature type="transmembrane region" description="Helical" evidence="9">
    <location>
        <begin position="492"/>
        <end position="515"/>
    </location>
</feature>
<feature type="transmembrane region" description="Helical" evidence="9">
    <location>
        <begin position="95"/>
        <end position="114"/>
    </location>
</feature>
<evidence type="ECO:0000313" key="10">
    <source>
        <dbReference type="EMBL" id="KAJ4497535.1"/>
    </source>
</evidence>
<dbReference type="Pfam" id="PF03169">
    <property type="entry name" value="OPT"/>
    <property type="match status" value="1"/>
</dbReference>
<comment type="subcellular location">
    <subcellularLocation>
        <location evidence="1">Membrane</location>
        <topology evidence="1">Multi-pass membrane protein</topology>
    </subcellularLocation>
</comment>
<dbReference type="NCBIfam" id="TIGR00728">
    <property type="entry name" value="OPT_sfam"/>
    <property type="match status" value="1"/>
</dbReference>
<evidence type="ECO:0000256" key="9">
    <source>
        <dbReference type="SAM" id="Phobius"/>
    </source>
</evidence>